<dbReference type="GO" id="GO:0006890">
    <property type="term" value="P:retrograde vesicle-mediated transport, Golgi to endoplasmic reticulum"/>
    <property type="evidence" value="ECO:0007669"/>
    <property type="project" value="InterPro"/>
</dbReference>
<comment type="caution">
    <text evidence="12">The sequence shown here is derived from an EMBL/GenBank/DDBJ whole genome shotgun (WGS) entry which is preliminary data.</text>
</comment>
<keyword evidence="4" id="KW-0256">Endoplasmic reticulum</keyword>
<proteinExistence type="inferred from homology"/>
<evidence type="ECO:0000256" key="10">
    <source>
        <dbReference type="SAM" id="Phobius"/>
    </source>
</evidence>
<dbReference type="EMBL" id="VDLU01000001">
    <property type="protein sequence ID" value="TNJ30093.1"/>
    <property type="molecule type" value="Genomic_DNA"/>
</dbReference>
<protein>
    <submittedName>
        <fullName evidence="12">Putative Sec20</fullName>
    </submittedName>
</protein>
<organism evidence="12 13">
    <name type="scientific">Giardia muris</name>
    <dbReference type="NCBI Taxonomy" id="5742"/>
    <lineage>
        <taxon>Eukaryota</taxon>
        <taxon>Metamonada</taxon>
        <taxon>Diplomonadida</taxon>
        <taxon>Hexamitidae</taxon>
        <taxon>Giardiinae</taxon>
        <taxon>Giardia</taxon>
    </lineage>
</organism>
<dbReference type="InterPro" id="IPR056173">
    <property type="entry name" value="Sec20_C"/>
</dbReference>
<evidence type="ECO:0000256" key="4">
    <source>
        <dbReference type="ARBA" id="ARBA00022824"/>
    </source>
</evidence>
<reference evidence="12 13" key="1">
    <citation type="submission" date="2019-05" db="EMBL/GenBank/DDBJ databases">
        <title>The compact genome of Giardia muris reveals important steps in the evolution of intestinal protozoan parasites.</title>
        <authorList>
            <person name="Xu F."/>
            <person name="Jimenez-Gonzalez A."/>
            <person name="Einarsson E."/>
            <person name="Astvaldsson A."/>
            <person name="Peirasmaki D."/>
            <person name="Eckmann L."/>
            <person name="Andersson J.O."/>
            <person name="Svard S.G."/>
            <person name="Jerlstrom-Hultqvist J."/>
        </authorList>
    </citation>
    <scope>NUCLEOTIDE SEQUENCE [LARGE SCALE GENOMIC DNA]</scope>
    <source>
        <strain evidence="12 13">Roberts-Thomson</strain>
    </source>
</reference>
<dbReference type="AlphaFoldDB" id="A0A4Z1T7N2"/>
<keyword evidence="2" id="KW-0813">Transport</keyword>
<evidence type="ECO:0000256" key="2">
    <source>
        <dbReference type="ARBA" id="ARBA00022448"/>
    </source>
</evidence>
<dbReference type="VEuPathDB" id="GiardiaDB:GMRT_11104"/>
<evidence type="ECO:0000256" key="3">
    <source>
        <dbReference type="ARBA" id="ARBA00022692"/>
    </source>
</evidence>
<accession>A0A4Z1T7N2</accession>
<comment type="similarity">
    <text evidence="9">Belongs to the SEC20 family.</text>
</comment>
<feature type="transmembrane region" description="Helical" evidence="10">
    <location>
        <begin position="178"/>
        <end position="195"/>
    </location>
</feature>
<evidence type="ECO:0000256" key="7">
    <source>
        <dbReference type="ARBA" id="ARBA00023054"/>
    </source>
</evidence>
<dbReference type="GO" id="GO:0005484">
    <property type="term" value="F:SNAP receptor activity"/>
    <property type="evidence" value="ECO:0007669"/>
    <property type="project" value="InterPro"/>
</dbReference>
<evidence type="ECO:0000256" key="9">
    <source>
        <dbReference type="ARBA" id="ARBA00037934"/>
    </source>
</evidence>
<evidence type="ECO:0000259" key="11">
    <source>
        <dbReference type="Pfam" id="PF03908"/>
    </source>
</evidence>
<dbReference type="GO" id="GO:0031201">
    <property type="term" value="C:SNARE complex"/>
    <property type="evidence" value="ECO:0007669"/>
    <property type="project" value="TreeGrafter"/>
</dbReference>
<name>A0A4Z1T7N2_GIAMU</name>
<dbReference type="OrthoDB" id="10251528at2759"/>
<evidence type="ECO:0000313" key="12">
    <source>
        <dbReference type="EMBL" id="TNJ30093.1"/>
    </source>
</evidence>
<dbReference type="Pfam" id="PF03908">
    <property type="entry name" value="Sec20"/>
    <property type="match status" value="1"/>
</dbReference>
<dbReference type="Proteomes" id="UP000315496">
    <property type="component" value="Chromosome 1"/>
</dbReference>
<evidence type="ECO:0000256" key="1">
    <source>
        <dbReference type="ARBA" id="ARBA00004163"/>
    </source>
</evidence>
<keyword evidence="8 10" id="KW-0472">Membrane</keyword>
<dbReference type="InterPro" id="IPR005606">
    <property type="entry name" value="Sec20"/>
</dbReference>
<keyword evidence="7" id="KW-0175">Coiled coil</keyword>
<comment type="subcellular location">
    <subcellularLocation>
        <location evidence="1">Endoplasmic reticulum membrane</location>
        <topology evidence="1">Single-pass type IV membrane protein</topology>
    </subcellularLocation>
</comment>
<evidence type="ECO:0000313" key="13">
    <source>
        <dbReference type="Proteomes" id="UP000315496"/>
    </source>
</evidence>
<keyword evidence="5" id="KW-0931">ER-Golgi transport</keyword>
<dbReference type="PANTHER" id="PTHR12825">
    <property type="entry name" value="BNIP1-RELATED"/>
    <property type="match status" value="1"/>
</dbReference>
<keyword evidence="13" id="KW-1185">Reference proteome</keyword>
<evidence type="ECO:0000256" key="8">
    <source>
        <dbReference type="ARBA" id="ARBA00023136"/>
    </source>
</evidence>
<dbReference type="GO" id="GO:0005789">
    <property type="term" value="C:endoplasmic reticulum membrane"/>
    <property type="evidence" value="ECO:0007669"/>
    <property type="project" value="UniProtKB-SubCell"/>
</dbReference>
<evidence type="ECO:0000256" key="5">
    <source>
        <dbReference type="ARBA" id="ARBA00022892"/>
    </source>
</evidence>
<dbReference type="PANTHER" id="PTHR12825:SF0">
    <property type="entry name" value="VESICLE TRANSPORT PROTEIN SEC20"/>
    <property type="match status" value="1"/>
</dbReference>
<evidence type="ECO:0000256" key="6">
    <source>
        <dbReference type="ARBA" id="ARBA00022989"/>
    </source>
</evidence>
<gene>
    <name evidence="12" type="ORF">GMRT_11104</name>
</gene>
<keyword evidence="3 10" id="KW-0812">Transmembrane</keyword>
<feature type="domain" description="Sec20 C-terminal" evidence="11">
    <location>
        <begin position="111"/>
        <end position="199"/>
    </location>
</feature>
<keyword evidence="6 10" id="KW-1133">Transmembrane helix</keyword>
<sequence>MCALQFEESLLRASQELADLAATDLLGQPESHVLQRITRLKEQLSHLTRILVELEVSPDPPHELPMFKYNVESMTADLEALRRRYIEGIKQKELIEKKEELARVTRLRTQASIIDRLENVCSILSTEAARSEACLYALQDSTDILRCVSKGHDDIATATAEGRDCIKQIDGIERRDRLIIRSLFLLFCLTALMIFRKRLKRVHLYPPFLP</sequence>